<accession>A0AA35MDM5</accession>
<protein>
    <submittedName>
        <fullName evidence="2">Uncharacterized protein</fullName>
    </submittedName>
</protein>
<dbReference type="Proteomes" id="UP001160390">
    <property type="component" value="Unassembled WGS sequence"/>
</dbReference>
<reference evidence="2" key="1">
    <citation type="submission" date="2023-01" db="EMBL/GenBank/DDBJ databases">
        <authorList>
            <person name="Piombo E."/>
        </authorList>
    </citation>
    <scope>NUCLEOTIDE SEQUENCE</scope>
</reference>
<proteinExistence type="predicted"/>
<organism evidence="2 3">
    <name type="scientific">Clonostachys chloroleuca</name>
    <dbReference type="NCBI Taxonomy" id="1926264"/>
    <lineage>
        <taxon>Eukaryota</taxon>
        <taxon>Fungi</taxon>
        <taxon>Dikarya</taxon>
        <taxon>Ascomycota</taxon>
        <taxon>Pezizomycotina</taxon>
        <taxon>Sordariomycetes</taxon>
        <taxon>Hypocreomycetidae</taxon>
        <taxon>Hypocreales</taxon>
        <taxon>Bionectriaceae</taxon>
        <taxon>Clonostachys</taxon>
    </lineage>
</organism>
<sequence>MAWGVGDQSSPGSEMKGTLPVRGYAKSTNLSTERAIGRATRLEVRSDKKATKERKNKSQTYPKSWNLARYARDGVLNAGSQVKERRPGSKRVSAVVRRALPQCESQPEVQLAHDARDMVTSRCRVE</sequence>
<evidence type="ECO:0000313" key="3">
    <source>
        <dbReference type="Proteomes" id="UP001160390"/>
    </source>
</evidence>
<evidence type="ECO:0000256" key="1">
    <source>
        <dbReference type="SAM" id="MobiDB-lite"/>
    </source>
</evidence>
<comment type="caution">
    <text evidence="2">The sequence shown here is derived from an EMBL/GenBank/DDBJ whole genome shotgun (WGS) entry which is preliminary data.</text>
</comment>
<evidence type="ECO:0000313" key="2">
    <source>
        <dbReference type="EMBL" id="CAI6095171.1"/>
    </source>
</evidence>
<name>A0AA35MDM5_9HYPO</name>
<gene>
    <name evidence="2" type="ORF">CCHLO57077_00013229</name>
</gene>
<dbReference type="EMBL" id="CABFNP030001262">
    <property type="protein sequence ID" value="CAI6095171.1"/>
    <property type="molecule type" value="Genomic_DNA"/>
</dbReference>
<keyword evidence="3" id="KW-1185">Reference proteome</keyword>
<dbReference type="AlphaFoldDB" id="A0AA35MDM5"/>
<feature type="region of interest" description="Disordered" evidence="1">
    <location>
        <begin position="1"/>
        <end position="64"/>
    </location>
</feature>
<feature type="compositionally biased region" description="Basic and acidic residues" evidence="1">
    <location>
        <begin position="40"/>
        <end position="50"/>
    </location>
</feature>